<dbReference type="InterPro" id="IPR001789">
    <property type="entry name" value="Sig_transdc_resp-reg_receiver"/>
</dbReference>
<evidence type="ECO:0000256" key="1">
    <source>
        <dbReference type="ARBA" id="ARBA00022553"/>
    </source>
</evidence>
<keyword evidence="13" id="KW-1185">Reference proteome</keyword>
<dbReference type="SMART" id="SM00382">
    <property type="entry name" value="AAA"/>
    <property type="match status" value="1"/>
</dbReference>
<dbReference type="Pfam" id="PF02954">
    <property type="entry name" value="HTH_8"/>
    <property type="match status" value="1"/>
</dbReference>
<dbReference type="InterPro" id="IPR011006">
    <property type="entry name" value="CheY-like_superfamily"/>
</dbReference>
<dbReference type="SUPFAM" id="SSF52540">
    <property type="entry name" value="P-loop containing nucleoside triphosphate hydrolases"/>
    <property type="match status" value="1"/>
</dbReference>
<dbReference type="InterPro" id="IPR002197">
    <property type="entry name" value="HTH_Fis"/>
</dbReference>
<accession>A0A437MGK8</accession>
<dbReference type="GO" id="GO:0043565">
    <property type="term" value="F:sequence-specific DNA binding"/>
    <property type="evidence" value="ECO:0007669"/>
    <property type="project" value="InterPro"/>
</dbReference>
<feature type="domain" description="Sigma-54 factor interaction" evidence="10">
    <location>
        <begin position="141"/>
        <end position="370"/>
    </location>
</feature>
<dbReference type="SUPFAM" id="SSF46689">
    <property type="entry name" value="Homeodomain-like"/>
    <property type="match status" value="1"/>
</dbReference>
<dbReference type="PANTHER" id="PTHR32071">
    <property type="entry name" value="TRANSCRIPTIONAL REGULATORY PROTEIN"/>
    <property type="match status" value="1"/>
</dbReference>
<dbReference type="GO" id="GO:0000160">
    <property type="term" value="P:phosphorelay signal transduction system"/>
    <property type="evidence" value="ECO:0007669"/>
    <property type="project" value="UniProtKB-KW"/>
</dbReference>
<reference evidence="12 13" key="1">
    <citation type="submission" date="2019-01" db="EMBL/GenBank/DDBJ databases">
        <authorList>
            <person name="Chen W.-M."/>
        </authorList>
    </citation>
    <scope>NUCLEOTIDE SEQUENCE [LARGE SCALE GENOMIC DNA]</scope>
    <source>
        <strain evidence="12 13">CCP-6</strain>
    </source>
</reference>
<keyword evidence="7" id="KW-0010">Activator</keyword>
<keyword evidence="1 9" id="KW-0597">Phosphoprotein</keyword>
<proteinExistence type="predicted"/>
<dbReference type="CDD" id="cd00009">
    <property type="entry name" value="AAA"/>
    <property type="match status" value="1"/>
</dbReference>
<dbReference type="InterPro" id="IPR025943">
    <property type="entry name" value="Sigma_54_int_dom_ATP-bd_2"/>
</dbReference>
<dbReference type="FunFam" id="3.40.50.300:FF:000006">
    <property type="entry name" value="DNA-binding transcriptional regulator NtrC"/>
    <property type="match status" value="1"/>
</dbReference>
<dbReference type="Gene3D" id="3.40.50.300">
    <property type="entry name" value="P-loop containing nucleotide triphosphate hydrolases"/>
    <property type="match status" value="1"/>
</dbReference>
<dbReference type="Pfam" id="PF25601">
    <property type="entry name" value="AAA_lid_14"/>
    <property type="match status" value="1"/>
</dbReference>
<dbReference type="PROSITE" id="PS00688">
    <property type="entry name" value="SIGMA54_INTERACT_3"/>
    <property type="match status" value="1"/>
</dbReference>
<dbReference type="InterPro" id="IPR009057">
    <property type="entry name" value="Homeodomain-like_sf"/>
</dbReference>
<evidence type="ECO:0000313" key="13">
    <source>
        <dbReference type="Proteomes" id="UP000282957"/>
    </source>
</evidence>
<dbReference type="InterPro" id="IPR027417">
    <property type="entry name" value="P-loop_NTPase"/>
</dbReference>
<evidence type="ECO:0000259" key="11">
    <source>
        <dbReference type="PROSITE" id="PS50110"/>
    </source>
</evidence>
<evidence type="ECO:0000256" key="4">
    <source>
        <dbReference type="ARBA" id="ARBA00023012"/>
    </source>
</evidence>
<feature type="modified residue" description="4-aspartylphosphate" evidence="9">
    <location>
        <position position="52"/>
    </location>
</feature>
<comment type="caution">
    <text evidence="12">The sequence shown here is derived from an EMBL/GenBank/DDBJ whole genome shotgun (WGS) entry which is preliminary data.</text>
</comment>
<keyword evidence="2" id="KW-0547">Nucleotide-binding</keyword>
<evidence type="ECO:0000256" key="9">
    <source>
        <dbReference type="PROSITE-ProRule" id="PRU00169"/>
    </source>
</evidence>
<sequence length="461" mass="50583">MRTILIIEDSAPLAFTWRAQLEPLGHQVLVAEDGRAAFEALNANVIDCVLLDLMLPDMSGMDILAEVRARESPPAVVIVTANASLTTAVQAVRAGAFDYLVKPFSAERIRTTVENSLANTELRREVETLRKTSQRAQFGGFVGRSLAMQTVYRVLEAAAPSTASVFITGESGTGKELAAEALHSLSPRRNKAFVPLNCGAIPQDLLESTIFGHRKGAFTGAIADQEGAAARADGGTLFLDELGEMPMPLQTKLLRFIQTGTYQPVGHTRLMTANIRFVAATNRDPEEAIRQGTLREDLFYRLHVVPVVMPPLRERGDDILLIARHFLLQFAKSEGRRFRSFAPEAEAILLGYNWPGNVRQLQNIVRNVTVLNQGEVVTADMLPPLRVTRPPADPAMPAAAPQPAEWNPEGELLPLKDMEQRYIEQAIRRCGGNIHLAARRLGVSPSTIYRKKESWEAAGPA</sequence>
<dbReference type="Gene3D" id="1.10.8.60">
    <property type="match status" value="1"/>
</dbReference>
<keyword evidence="8" id="KW-0804">Transcription</keyword>
<dbReference type="GO" id="GO:0006355">
    <property type="term" value="P:regulation of DNA-templated transcription"/>
    <property type="evidence" value="ECO:0007669"/>
    <property type="project" value="InterPro"/>
</dbReference>
<evidence type="ECO:0000313" key="12">
    <source>
        <dbReference type="EMBL" id="RVT96752.1"/>
    </source>
</evidence>
<keyword evidence="4" id="KW-0902">Two-component regulatory system</keyword>
<evidence type="ECO:0000256" key="3">
    <source>
        <dbReference type="ARBA" id="ARBA00022840"/>
    </source>
</evidence>
<dbReference type="InterPro" id="IPR003593">
    <property type="entry name" value="AAA+_ATPase"/>
</dbReference>
<evidence type="ECO:0000256" key="6">
    <source>
        <dbReference type="ARBA" id="ARBA00023125"/>
    </source>
</evidence>
<dbReference type="PROSITE" id="PS50110">
    <property type="entry name" value="RESPONSE_REGULATORY"/>
    <property type="match status" value="1"/>
</dbReference>
<dbReference type="Proteomes" id="UP000282957">
    <property type="component" value="Unassembled WGS sequence"/>
</dbReference>
<evidence type="ECO:0000256" key="7">
    <source>
        <dbReference type="ARBA" id="ARBA00023159"/>
    </source>
</evidence>
<dbReference type="AlphaFoldDB" id="A0A437MGK8"/>
<dbReference type="PROSITE" id="PS50045">
    <property type="entry name" value="SIGMA54_INTERACT_4"/>
    <property type="match status" value="1"/>
</dbReference>
<dbReference type="InterPro" id="IPR058031">
    <property type="entry name" value="AAA_lid_NorR"/>
</dbReference>
<dbReference type="GO" id="GO:0005524">
    <property type="term" value="F:ATP binding"/>
    <property type="evidence" value="ECO:0007669"/>
    <property type="project" value="UniProtKB-KW"/>
</dbReference>
<dbReference type="SMART" id="SM00448">
    <property type="entry name" value="REC"/>
    <property type="match status" value="1"/>
</dbReference>
<dbReference type="SUPFAM" id="SSF52172">
    <property type="entry name" value="CheY-like"/>
    <property type="match status" value="1"/>
</dbReference>
<keyword evidence="6" id="KW-0238">DNA-binding</keyword>
<dbReference type="OrthoDB" id="9770562at2"/>
<evidence type="ECO:0000256" key="8">
    <source>
        <dbReference type="ARBA" id="ARBA00023163"/>
    </source>
</evidence>
<dbReference type="PANTHER" id="PTHR32071:SF117">
    <property type="entry name" value="PTS-DEPENDENT DIHYDROXYACETONE KINASE OPERON REGULATORY PROTEIN-RELATED"/>
    <property type="match status" value="1"/>
</dbReference>
<feature type="domain" description="Response regulatory" evidence="11">
    <location>
        <begin position="3"/>
        <end position="117"/>
    </location>
</feature>
<keyword evidence="5" id="KW-0805">Transcription regulation</keyword>
<evidence type="ECO:0000256" key="2">
    <source>
        <dbReference type="ARBA" id="ARBA00022741"/>
    </source>
</evidence>
<dbReference type="PROSITE" id="PS00676">
    <property type="entry name" value="SIGMA54_INTERACT_2"/>
    <property type="match status" value="1"/>
</dbReference>
<gene>
    <name evidence="12" type="ORF">EOD42_10090</name>
</gene>
<dbReference type="FunFam" id="1.10.8.60:FF:000120">
    <property type="entry name" value="Sigma-54-dependent Fis family transcriptional regulator"/>
    <property type="match status" value="1"/>
</dbReference>
<dbReference type="Gene3D" id="1.10.10.60">
    <property type="entry name" value="Homeodomain-like"/>
    <property type="match status" value="1"/>
</dbReference>
<dbReference type="Pfam" id="PF00072">
    <property type="entry name" value="Response_reg"/>
    <property type="match status" value="1"/>
</dbReference>
<protein>
    <submittedName>
        <fullName evidence="12">Sigma-54-dependent Fis family transcriptional regulator</fullName>
    </submittedName>
</protein>
<evidence type="ECO:0000256" key="5">
    <source>
        <dbReference type="ARBA" id="ARBA00023015"/>
    </source>
</evidence>
<evidence type="ECO:0000259" key="10">
    <source>
        <dbReference type="PROSITE" id="PS50045"/>
    </source>
</evidence>
<keyword evidence="3" id="KW-0067">ATP-binding</keyword>
<dbReference type="InterPro" id="IPR025944">
    <property type="entry name" value="Sigma_54_int_dom_CS"/>
</dbReference>
<organism evidence="12 13">
    <name type="scientific">Rhodovarius crocodyli</name>
    <dbReference type="NCBI Taxonomy" id="1979269"/>
    <lineage>
        <taxon>Bacteria</taxon>
        <taxon>Pseudomonadati</taxon>
        <taxon>Pseudomonadota</taxon>
        <taxon>Alphaproteobacteria</taxon>
        <taxon>Acetobacterales</taxon>
        <taxon>Roseomonadaceae</taxon>
        <taxon>Rhodovarius</taxon>
    </lineage>
</organism>
<dbReference type="RefSeq" id="WP_127787403.1">
    <property type="nucleotide sequence ID" value="NZ_SACL01000003.1"/>
</dbReference>
<dbReference type="Pfam" id="PF00158">
    <property type="entry name" value="Sigma54_activat"/>
    <property type="match status" value="1"/>
</dbReference>
<dbReference type="Gene3D" id="3.40.50.2300">
    <property type="match status" value="1"/>
</dbReference>
<dbReference type="EMBL" id="SACL01000003">
    <property type="protein sequence ID" value="RVT96752.1"/>
    <property type="molecule type" value="Genomic_DNA"/>
</dbReference>
<dbReference type="InterPro" id="IPR002078">
    <property type="entry name" value="Sigma_54_int"/>
</dbReference>
<name>A0A437MGK8_9PROT</name>